<gene>
    <name evidence="5" type="ORF">SAMN02745716_0481</name>
</gene>
<keyword evidence="1" id="KW-0812">Transmembrane</keyword>
<feature type="transmembrane region" description="Helical" evidence="1">
    <location>
        <begin position="128"/>
        <end position="147"/>
    </location>
</feature>
<dbReference type="InterPro" id="IPR006674">
    <property type="entry name" value="HD_domain"/>
</dbReference>
<dbReference type="RefSeq" id="WP_093115885.1">
    <property type="nucleotide sequence ID" value="NZ_FNWJ01000001.1"/>
</dbReference>
<feature type="transmembrane region" description="Helical" evidence="1">
    <location>
        <begin position="224"/>
        <end position="245"/>
    </location>
</feature>
<dbReference type="Proteomes" id="UP000222056">
    <property type="component" value="Unassembled WGS sequence"/>
</dbReference>
<dbReference type="PANTHER" id="PTHR43155">
    <property type="entry name" value="CYCLIC DI-GMP PHOSPHODIESTERASE PA4108-RELATED"/>
    <property type="match status" value="1"/>
</dbReference>
<feature type="domain" description="HD-GYP" evidence="4">
    <location>
        <begin position="519"/>
        <end position="710"/>
    </location>
</feature>
<keyword evidence="1" id="KW-0472">Membrane</keyword>
<evidence type="ECO:0000313" key="5">
    <source>
        <dbReference type="EMBL" id="SEH10618.1"/>
    </source>
</evidence>
<keyword evidence="1" id="KW-1133">Transmembrane helix</keyword>
<dbReference type="Gene3D" id="1.10.3210.10">
    <property type="entry name" value="Hypothetical protein af1432"/>
    <property type="match status" value="1"/>
</dbReference>
<organism evidence="5 6">
    <name type="scientific">Thermoleophilum album</name>
    <dbReference type="NCBI Taxonomy" id="29539"/>
    <lineage>
        <taxon>Bacteria</taxon>
        <taxon>Bacillati</taxon>
        <taxon>Actinomycetota</taxon>
        <taxon>Thermoleophilia</taxon>
        <taxon>Thermoleophilales</taxon>
        <taxon>Thermoleophilaceae</taxon>
        <taxon>Thermoleophilum</taxon>
    </lineage>
</organism>
<dbReference type="OrthoDB" id="23692at2"/>
<feature type="transmembrane region" description="Helical" evidence="1">
    <location>
        <begin position="159"/>
        <end position="180"/>
    </location>
</feature>
<accession>A0A1H6FKE1</accession>
<name>A0A1H6FKE1_THEAL</name>
<feature type="transmembrane region" description="Helical" evidence="1">
    <location>
        <begin position="37"/>
        <end position="57"/>
    </location>
</feature>
<feature type="transmembrane region" description="Helical" evidence="1">
    <location>
        <begin position="192"/>
        <end position="217"/>
    </location>
</feature>
<dbReference type="PROSITE" id="PS50887">
    <property type="entry name" value="GGDEF"/>
    <property type="match status" value="1"/>
</dbReference>
<feature type="transmembrane region" description="Helical" evidence="1">
    <location>
        <begin position="260"/>
        <end position="279"/>
    </location>
</feature>
<proteinExistence type="predicted"/>
<dbReference type="CDD" id="cd00077">
    <property type="entry name" value="HDc"/>
    <property type="match status" value="1"/>
</dbReference>
<dbReference type="InterPro" id="IPR037522">
    <property type="entry name" value="HD_GYP_dom"/>
</dbReference>
<evidence type="ECO:0000259" key="4">
    <source>
        <dbReference type="PROSITE" id="PS51832"/>
    </source>
</evidence>
<sequence>MGHSTAETEKRGALVARAPSWLTSGLSGIEGGAAPGALALAALALLWLLHFLSGLGLDALDPARRAIQLAIYFGAATLIAWRVRYEPRERIAWASFAVALALAGIGWLVYWAAYADAARVPYPSLADGIWLIVYAADLFAVATLRRCRDVRDVQRRDAGLALEAAAVFLIVWGLATAFALPLVTRAIDASQAAIITNFAYVVGDLTVLTAIATAFLFTGGRPGAVWGLLALAYSARAVADVFWLAETTHGIWRGGGVVDSAWTLRPLLIAAAALVPAVPRVAIRTPPRARIAIPAALLLFGAVLAGVTVVAQLPRGAALLALLATLAASASLALAVRELSLSELARRGLPTKAGPLDALTGLPPHARFQQRLAELERNPRRTFAVLLCDVVGLGAINAELGHEEGDRYLRMIGDALRRAAGIDGEAFRTGGDQFAVLVPDARSWHALLIAERISEATAARTGTRGAALSIGVAERTPGLRSDELLKRARSALEAARATRRGVVVWGPGIERETSASDALGADTAALSTALARAVDAKDSYTRSHCETVSALCVLIASELGLSAERIAKLRTAGLLHDVGKIGIPDAILHKPGPLTDDEYEVMKSHTTIGHMIVSGAGLADEADWVLHHHERVDGRGYPDGLSGEAIPLEARIIFVADAFEAMTSDRPYRPGRPAALALEELRRHAGTQFDEACVEALAAVIERGSLPAAA</sequence>
<dbReference type="InterPro" id="IPR029787">
    <property type="entry name" value="Nucleotide_cyclase"/>
</dbReference>
<dbReference type="Gene3D" id="3.30.70.270">
    <property type="match status" value="1"/>
</dbReference>
<feature type="transmembrane region" description="Helical" evidence="1">
    <location>
        <begin position="93"/>
        <end position="113"/>
    </location>
</feature>
<dbReference type="SUPFAM" id="SSF109604">
    <property type="entry name" value="HD-domain/PDEase-like"/>
    <property type="match status" value="1"/>
</dbReference>
<dbReference type="EMBL" id="FNWJ01000001">
    <property type="protein sequence ID" value="SEH10618.1"/>
    <property type="molecule type" value="Genomic_DNA"/>
</dbReference>
<feature type="domain" description="HD" evidence="3">
    <location>
        <begin position="541"/>
        <end position="662"/>
    </location>
</feature>
<protein>
    <submittedName>
        <fullName evidence="5">Diguanylate cyclase (GGDEF) domain-containing protein</fullName>
    </submittedName>
</protein>
<dbReference type="AlphaFoldDB" id="A0A1H6FKE1"/>
<reference evidence="6" key="1">
    <citation type="submission" date="2016-10" db="EMBL/GenBank/DDBJ databases">
        <authorList>
            <person name="Varghese N."/>
            <person name="Submissions S."/>
        </authorList>
    </citation>
    <scope>NUCLEOTIDE SEQUENCE [LARGE SCALE GENOMIC DNA]</scope>
    <source>
        <strain evidence="6">ATCC 35263</strain>
    </source>
</reference>
<dbReference type="STRING" id="29539.SAMN02745716_0481"/>
<dbReference type="Pfam" id="PF00990">
    <property type="entry name" value="GGDEF"/>
    <property type="match status" value="1"/>
</dbReference>
<dbReference type="Pfam" id="PF13487">
    <property type="entry name" value="HD_5"/>
    <property type="match status" value="1"/>
</dbReference>
<feature type="transmembrane region" description="Helical" evidence="1">
    <location>
        <begin position="63"/>
        <end position="81"/>
    </location>
</feature>
<evidence type="ECO:0000259" key="3">
    <source>
        <dbReference type="PROSITE" id="PS51831"/>
    </source>
</evidence>
<dbReference type="PROSITE" id="PS51831">
    <property type="entry name" value="HD"/>
    <property type="match status" value="1"/>
</dbReference>
<dbReference type="SMART" id="SM00267">
    <property type="entry name" value="GGDEF"/>
    <property type="match status" value="1"/>
</dbReference>
<dbReference type="SMART" id="SM00471">
    <property type="entry name" value="HDc"/>
    <property type="match status" value="1"/>
</dbReference>
<dbReference type="CDD" id="cd01949">
    <property type="entry name" value="GGDEF"/>
    <property type="match status" value="1"/>
</dbReference>
<evidence type="ECO:0000313" key="6">
    <source>
        <dbReference type="Proteomes" id="UP000222056"/>
    </source>
</evidence>
<dbReference type="InterPro" id="IPR000160">
    <property type="entry name" value="GGDEF_dom"/>
</dbReference>
<dbReference type="InterPro" id="IPR003607">
    <property type="entry name" value="HD/PDEase_dom"/>
</dbReference>
<feature type="domain" description="GGDEF" evidence="2">
    <location>
        <begin position="381"/>
        <end position="507"/>
    </location>
</feature>
<feature type="transmembrane region" description="Helical" evidence="1">
    <location>
        <begin position="291"/>
        <end position="311"/>
    </location>
</feature>
<dbReference type="InterPro" id="IPR043128">
    <property type="entry name" value="Rev_trsase/Diguanyl_cyclase"/>
</dbReference>
<dbReference type="PROSITE" id="PS51832">
    <property type="entry name" value="HD_GYP"/>
    <property type="match status" value="1"/>
</dbReference>
<dbReference type="NCBIfam" id="TIGR00254">
    <property type="entry name" value="GGDEF"/>
    <property type="match status" value="1"/>
</dbReference>
<evidence type="ECO:0000256" key="1">
    <source>
        <dbReference type="SAM" id="Phobius"/>
    </source>
</evidence>
<evidence type="ECO:0000259" key="2">
    <source>
        <dbReference type="PROSITE" id="PS50887"/>
    </source>
</evidence>
<dbReference type="SUPFAM" id="SSF55073">
    <property type="entry name" value="Nucleotide cyclase"/>
    <property type="match status" value="1"/>
</dbReference>
<keyword evidence="6" id="KW-1185">Reference proteome</keyword>